<dbReference type="Proteomes" id="UP000319817">
    <property type="component" value="Chromosome"/>
</dbReference>
<dbReference type="RefSeq" id="WP_145415702.1">
    <property type="nucleotide sequence ID" value="NZ_CP036526.1"/>
</dbReference>
<dbReference type="SUPFAM" id="SSF50969">
    <property type="entry name" value="YVTN repeat-like/Quinoprotein amine dehydrogenase"/>
    <property type="match status" value="1"/>
</dbReference>
<dbReference type="OrthoDB" id="219961at2"/>
<dbReference type="GO" id="GO:0043130">
    <property type="term" value="F:ubiquitin binding"/>
    <property type="evidence" value="ECO:0007669"/>
    <property type="project" value="InterPro"/>
</dbReference>
<accession>A0A517NM04</accession>
<organism evidence="4 5">
    <name type="scientific">Stieleria marina</name>
    <dbReference type="NCBI Taxonomy" id="1930275"/>
    <lineage>
        <taxon>Bacteria</taxon>
        <taxon>Pseudomonadati</taxon>
        <taxon>Planctomycetota</taxon>
        <taxon>Planctomycetia</taxon>
        <taxon>Pirellulales</taxon>
        <taxon>Pirellulaceae</taxon>
        <taxon>Stieleria</taxon>
    </lineage>
</organism>
<dbReference type="Gene3D" id="2.30.30.700">
    <property type="entry name" value="SLA1 homology domain 1"/>
    <property type="match status" value="3"/>
</dbReference>
<evidence type="ECO:0000259" key="2">
    <source>
        <dbReference type="Pfam" id="PF03983"/>
    </source>
</evidence>
<reference evidence="4 5" key="1">
    <citation type="submission" date="2019-02" db="EMBL/GenBank/DDBJ databases">
        <title>Deep-cultivation of Planctomycetes and their phenomic and genomic characterization uncovers novel biology.</title>
        <authorList>
            <person name="Wiegand S."/>
            <person name="Jogler M."/>
            <person name="Boedeker C."/>
            <person name="Pinto D."/>
            <person name="Vollmers J."/>
            <person name="Rivas-Marin E."/>
            <person name="Kohn T."/>
            <person name="Peeters S.H."/>
            <person name="Heuer A."/>
            <person name="Rast P."/>
            <person name="Oberbeckmann S."/>
            <person name="Bunk B."/>
            <person name="Jeske O."/>
            <person name="Meyerdierks A."/>
            <person name="Storesund J.E."/>
            <person name="Kallscheuer N."/>
            <person name="Luecker S."/>
            <person name="Lage O.M."/>
            <person name="Pohl T."/>
            <person name="Merkel B.J."/>
            <person name="Hornburger P."/>
            <person name="Mueller R.-W."/>
            <person name="Bruemmer F."/>
            <person name="Labrenz M."/>
            <person name="Spormann A.M."/>
            <person name="Op den Camp H."/>
            <person name="Overmann J."/>
            <person name="Amann R."/>
            <person name="Jetten M.S.M."/>
            <person name="Mascher T."/>
            <person name="Medema M.H."/>
            <person name="Devos D.P."/>
            <person name="Kaster A.-K."/>
            <person name="Ovreas L."/>
            <person name="Rohde M."/>
            <person name="Galperin M.Y."/>
            <person name="Jogler C."/>
        </authorList>
    </citation>
    <scope>NUCLEOTIDE SEQUENCE [LARGE SCALE GENOMIC DNA]</scope>
    <source>
        <strain evidence="4 5">K23_9</strain>
    </source>
</reference>
<keyword evidence="5" id="KW-1185">Reference proteome</keyword>
<dbReference type="GO" id="GO:0008092">
    <property type="term" value="F:cytoskeletal protein binding"/>
    <property type="evidence" value="ECO:0007669"/>
    <property type="project" value="InterPro"/>
</dbReference>
<sequence length="934" mass="102089" precursor="true">MKRGLYCTIVTAVMFLSTNSLLWAQENIDPVRTGDEVEVLSFSTWYPGTVESYVDGKATVRYKRSSFETTSEFPIEKMRFPNGEGHWIIWKDATGKFRVEARYISRTKTDVTIRKADGSEATVPIANLHPTIRAQVAKTPVTADLVAPVRVGDQIEVKYFSKWYEGTVESVRGETATVKYNYGSFAPRSGDFKLADMRFPDGQGHWMLWKDASGKFKTEARYISRTATDVTIRKVDGTELTVPIANLHPTLRAQIAKTTITSELNKVDGAIPIRVGDQVQIKSFSSWYDGTVQEVKIGAAVVEYQRGSWGAKTDTFELKDIRYPNGEGPWREWSDASGDFKIIARYLGRDETHVTILKEDKTETRVPIDKLSTTLRKLLKETPIIARRPALVTLAGAELIGDVAGAATRFSMNTGSSSASSPDLSSVTLPMGTPISQQTLRLPEGGAAIAIDPTYTVDHVVPVGGSDGWVIASAKADWPNKGLLTHVYWASLANKRMIKGPTFHPDQRLVAYSAGQQRLVMCSVQGTWSEPSQLSTYRITPGQSAAQPEITLGIPKAKHSYNREPIRVELIGSNTMLFGFGGKISLWDLESRRVLWEVSGLKSHHFQLSIDHQYFSALSASSTISVYRVDTGEPIGQGSWQGYGATTACFSLDGKGLLAANSSGMYRWDLAGNQPVTTLPIGGLRIGDTTPLADLGSGWIVAGPQIYSSGLGLIVWQYAGGARPVPVNIKYQRMLGRQMLVAATAGGSKGKSMLIGVATVPHKDAIELMKQVDPESVRMLVRGSRVKIDTSVDSRIAAGLRRAAQQNGWIEDPSSEAILTGSAKQGKAQTMTYRKIGFGSQGSGEETHTVSPWIQTAEVVYRDQNAWRTAMGGVPYSMHLSEGQSLGSELGKSSQPNYALFENLKIPEEIIYPKFQQGLGSTLLTPSGFVDVAK</sequence>
<evidence type="ECO:0000313" key="4">
    <source>
        <dbReference type="EMBL" id="QDT08103.1"/>
    </source>
</evidence>
<protein>
    <recommendedName>
        <fullName evidence="6">SLA1 homology domain-containing protein</fullName>
    </recommendedName>
</protein>
<dbReference type="InterPro" id="IPR015943">
    <property type="entry name" value="WD40/YVTN_repeat-like_dom_sf"/>
</dbReference>
<dbReference type="EMBL" id="CP036526">
    <property type="protein sequence ID" value="QDT08103.1"/>
    <property type="molecule type" value="Genomic_DNA"/>
</dbReference>
<dbReference type="Gene3D" id="2.130.10.10">
    <property type="entry name" value="YVTN repeat-like/Quinoprotein amine dehydrogenase"/>
    <property type="match status" value="1"/>
</dbReference>
<feature type="domain" description="SLA1 homology" evidence="2">
    <location>
        <begin position="331"/>
        <end position="373"/>
    </location>
</feature>
<evidence type="ECO:0000259" key="3">
    <source>
        <dbReference type="Pfam" id="PF05641"/>
    </source>
</evidence>
<dbReference type="Pfam" id="PF03983">
    <property type="entry name" value="SHD1"/>
    <property type="match status" value="2"/>
</dbReference>
<dbReference type="InterPro" id="IPR011044">
    <property type="entry name" value="Quino_amine_DH_bsu"/>
</dbReference>
<feature type="domain" description="Agenet-like" evidence="3">
    <location>
        <begin position="34"/>
        <end position="69"/>
    </location>
</feature>
<feature type="domain" description="SLA1 homology" evidence="2">
    <location>
        <begin position="89"/>
        <end position="128"/>
    </location>
</feature>
<gene>
    <name evidence="4" type="ORF">K239x_00320</name>
</gene>
<dbReference type="InterPro" id="IPR008395">
    <property type="entry name" value="Agenet-like_dom"/>
</dbReference>
<dbReference type="GO" id="GO:0030674">
    <property type="term" value="F:protein-macromolecule adaptor activity"/>
    <property type="evidence" value="ECO:0007669"/>
    <property type="project" value="InterPro"/>
</dbReference>
<feature type="signal peptide" evidence="1">
    <location>
        <begin position="1"/>
        <end position="24"/>
    </location>
</feature>
<name>A0A517NM04_9BACT</name>
<feature type="chain" id="PRO_5022110165" description="SLA1 homology domain-containing protein" evidence="1">
    <location>
        <begin position="25"/>
        <end position="934"/>
    </location>
</feature>
<dbReference type="GO" id="GO:0042802">
    <property type="term" value="F:identical protein binding"/>
    <property type="evidence" value="ECO:0007669"/>
    <property type="project" value="InterPro"/>
</dbReference>
<dbReference type="Pfam" id="PF05641">
    <property type="entry name" value="Agenet"/>
    <property type="match status" value="1"/>
</dbReference>
<proteinExistence type="predicted"/>
<dbReference type="InterPro" id="IPR007131">
    <property type="entry name" value="SHD1"/>
</dbReference>
<evidence type="ECO:0000313" key="5">
    <source>
        <dbReference type="Proteomes" id="UP000319817"/>
    </source>
</evidence>
<evidence type="ECO:0008006" key="6">
    <source>
        <dbReference type="Google" id="ProtNLM"/>
    </source>
</evidence>
<evidence type="ECO:0000256" key="1">
    <source>
        <dbReference type="SAM" id="SignalP"/>
    </source>
</evidence>
<dbReference type="AlphaFoldDB" id="A0A517NM04"/>
<keyword evidence="1" id="KW-0732">Signal</keyword>